<dbReference type="Proteomes" id="UP001501521">
    <property type="component" value="Unassembled WGS sequence"/>
</dbReference>
<sequence>MHTPNPDERLPAKTSPYLDSLGPTIDPSLRKWVERVDKKLFKEWETEGIADRTEFRIARATALKVHGPSFISLISSLGPAVAFFILAFTGALEWGPSVAAGLVAALFPLVAKGLIYFEDLSEAAAAAIIAHRAARDD</sequence>
<reference evidence="3" key="1">
    <citation type="journal article" date="2019" name="Int. J. Syst. Evol. Microbiol.">
        <title>The Global Catalogue of Microorganisms (GCM) 10K type strain sequencing project: providing services to taxonomists for standard genome sequencing and annotation.</title>
        <authorList>
            <consortium name="The Broad Institute Genomics Platform"/>
            <consortium name="The Broad Institute Genome Sequencing Center for Infectious Disease"/>
            <person name="Wu L."/>
            <person name="Ma J."/>
        </authorList>
    </citation>
    <scope>NUCLEOTIDE SEQUENCE [LARGE SCALE GENOMIC DNA]</scope>
    <source>
        <strain evidence="3">JCM 19125</strain>
    </source>
</reference>
<keyword evidence="3" id="KW-1185">Reference proteome</keyword>
<accession>A0ABP9FNN1</accession>
<dbReference type="EMBL" id="BAABLV010000066">
    <property type="protein sequence ID" value="GAA4909580.1"/>
    <property type="molecule type" value="Genomic_DNA"/>
</dbReference>
<dbReference type="RefSeq" id="WP_345584500.1">
    <property type="nucleotide sequence ID" value="NZ_BAABLV010000066.1"/>
</dbReference>
<keyword evidence="1" id="KW-0812">Transmembrane</keyword>
<proteinExistence type="predicted"/>
<gene>
    <name evidence="2" type="ORF">GCM10025789_30940</name>
</gene>
<organism evidence="2 3">
    <name type="scientific">Tessaracoccus lubricantis</name>
    <dbReference type="NCBI Taxonomy" id="545543"/>
    <lineage>
        <taxon>Bacteria</taxon>
        <taxon>Bacillati</taxon>
        <taxon>Actinomycetota</taxon>
        <taxon>Actinomycetes</taxon>
        <taxon>Propionibacteriales</taxon>
        <taxon>Propionibacteriaceae</taxon>
        <taxon>Tessaracoccus</taxon>
    </lineage>
</organism>
<comment type="caution">
    <text evidence="2">The sequence shown here is derived from an EMBL/GenBank/DDBJ whole genome shotgun (WGS) entry which is preliminary data.</text>
</comment>
<keyword evidence="1" id="KW-0472">Membrane</keyword>
<protein>
    <submittedName>
        <fullName evidence="2">Uncharacterized protein</fullName>
    </submittedName>
</protein>
<feature type="transmembrane region" description="Helical" evidence="1">
    <location>
        <begin position="98"/>
        <end position="117"/>
    </location>
</feature>
<name>A0ABP9FNN1_9ACTN</name>
<evidence type="ECO:0000256" key="1">
    <source>
        <dbReference type="SAM" id="Phobius"/>
    </source>
</evidence>
<evidence type="ECO:0000313" key="2">
    <source>
        <dbReference type="EMBL" id="GAA4909580.1"/>
    </source>
</evidence>
<keyword evidence="1" id="KW-1133">Transmembrane helix</keyword>
<evidence type="ECO:0000313" key="3">
    <source>
        <dbReference type="Proteomes" id="UP001501521"/>
    </source>
</evidence>
<feature type="transmembrane region" description="Helical" evidence="1">
    <location>
        <begin position="70"/>
        <end position="92"/>
    </location>
</feature>